<sequence length="387" mass="39881">MSGKLLLIGVILQLAWAVQVAGGDCESGKFPVANPDNGGNTCVPCNDSNKGGIDYCAECSLLTAKARSSTVLIKCTKCTVNNLSPLEDDCLTDCPSGTYAENGICKPCHESCASCNNDPGAAFCTACYPGYVLSRAGGPLGTCIPECTEEFGANCKTCTAVLGGSRYCSRCETGFVPVDGICVSVASLGRETAVCTSNNDGTCASCTDPYFLQSGGCYQSIMYPGDILCTETQQGKCTICSNSLNPDNGVCPPCPEGCSACTNGNTQQCTKCLAGYYLDSTASKCVKCSKDSIDSTIKGVPNCVSCAPPTGNSGTVLCYVTQEPTVDPADPSVNKGAFSTGVIAGISVVVVLVVGALIGFLCWWFLCKTRRAGVSSSTTTLIHSKSA</sequence>
<dbReference type="VEuPathDB" id="GiardiaDB:DHA2_152429"/>
<dbReference type="VEuPathDB" id="GiardiaDB:GL50581_2672"/>
<keyword evidence="1" id="KW-1133">Transmembrane helix</keyword>
<name>V6TTJ0_GIAIN</name>
<dbReference type="SMART" id="SM00181">
    <property type="entry name" value="EGF"/>
    <property type="match status" value="3"/>
</dbReference>
<evidence type="ECO:0000256" key="1">
    <source>
        <dbReference type="SAM" id="Phobius"/>
    </source>
</evidence>
<feature type="domain" description="EGF-like" evidence="3">
    <location>
        <begin position="253"/>
        <end position="286"/>
    </location>
</feature>
<dbReference type="SUPFAM" id="SSF57184">
    <property type="entry name" value="Growth factor receptor domain"/>
    <property type="match status" value="2"/>
</dbReference>
<keyword evidence="1" id="KW-0812">Transmembrane</keyword>
<feature type="transmembrane region" description="Helical" evidence="1">
    <location>
        <begin position="342"/>
        <end position="366"/>
    </location>
</feature>
<feature type="domain" description="EGF-like" evidence="3">
    <location>
        <begin position="107"/>
        <end position="144"/>
    </location>
</feature>
<feature type="chain" id="PRO_5004751798" evidence="2">
    <location>
        <begin position="18"/>
        <end position="387"/>
    </location>
</feature>
<proteinExistence type="predicted"/>
<dbReference type="CDD" id="cd00064">
    <property type="entry name" value="FU"/>
    <property type="match status" value="1"/>
</dbReference>
<dbReference type="VEuPathDB" id="GiardiaDB:GL50803_00115158"/>
<dbReference type="SMART" id="SM00261">
    <property type="entry name" value="FU"/>
    <property type="match status" value="4"/>
</dbReference>
<dbReference type="Gene3D" id="2.10.220.10">
    <property type="entry name" value="Hormone Receptor, Insulin-like Growth Factor Receptor 1, Chain A, domain 2"/>
    <property type="match status" value="1"/>
</dbReference>
<comment type="caution">
    <text evidence="4">The sequence shown here is derived from an EMBL/GenBank/DDBJ whole genome shotgun (WGS) entry which is preliminary data.</text>
</comment>
<reference evidence="5" key="1">
    <citation type="submission" date="2012-02" db="EMBL/GenBank/DDBJ databases">
        <title>Genome sequencing of Giardia lamblia Genotypes A2 and B isolates (DH and GS) and comparative analysis with the genomes of Genotypes A1 and E (WB and Pig).</title>
        <authorList>
            <person name="Adam R."/>
            <person name="Dahlstrom E."/>
            <person name="Martens C."/>
            <person name="Bruno D."/>
            <person name="Barbian K."/>
            <person name="Porcella S.F."/>
            <person name="Nash T."/>
        </authorList>
    </citation>
    <scope>NUCLEOTIDE SEQUENCE</scope>
    <source>
        <strain evidence="5">GS</strain>
    </source>
</reference>
<evidence type="ECO:0000256" key="2">
    <source>
        <dbReference type="SAM" id="SignalP"/>
    </source>
</evidence>
<keyword evidence="2" id="KW-0732">Signal</keyword>
<dbReference type="VEuPathDB" id="GiardiaDB:QR46_4706"/>
<evidence type="ECO:0000313" key="5">
    <source>
        <dbReference type="Proteomes" id="UP000018040"/>
    </source>
</evidence>
<reference evidence="4 5" key="2">
    <citation type="journal article" date="2013" name="Genome Biol. Evol.">
        <title>Genome sequencing of Giardia lamblia genotypes A2 and B isolates (DH and GS) and comparative analysis with the genomes of genotypes A1 and E (WB and Pig).</title>
        <authorList>
            <person name="Adam R.D."/>
            <person name="Dahlstrom E.W."/>
            <person name="Martens C.A."/>
            <person name="Bruno D.P."/>
            <person name="Barbian K.D."/>
            <person name="Ricklefs S.M."/>
            <person name="Hernandez M.M."/>
            <person name="Narla N.P."/>
            <person name="Patel R.B."/>
            <person name="Porcella S.F."/>
            <person name="Nash T.E."/>
        </authorList>
    </citation>
    <scope>NUCLEOTIDE SEQUENCE [LARGE SCALE GENOMIC DNA]</scope>
    <source>
        <strain evidence="4 5">GS</strain>
    </source>
</reference>
<dbReference type="PANTHER" id="PTHR23275:SF100">
    <property type="entry name" value="EGF-LIKE DOMAIN-CONTAINING PROTEIN"/>
    <property type="match status" value="1"/>
</dbReference>
<dbReference type="EMBL" id="AHHH01000089">
    <property type="protein sequence ID" value="ESU42293.1"/>
    <property type="molecule type" value="Genomic_DNA"/>
</dbReference>
<dbReference type="InterPro" id="IPR009030">
    <property type="entry name" value="Growth_fac_rcpt_cys_sf"/>
</dbReference>
<evidence type="ECO:0000313" key="4">
    <source>
        <dbReference type="EMBL" id="ESU42293.1"/>
    </source>
</evidence>
<accession>V6TTJ0</accession>
<feature type="domain" description="EGF-like" evidence="3">
    <location>
        <begin position="146"/>
        <end position="183"/>
    </location>
</feature>
<feature type="signal peptide" evidence="2">
    <location>
        <begin position="1"/>
        <end position="17"/>
    </location>
</feature>
<dbReference type="Pfam" id="PF03302">
    <property type="entry name" value="VSP"/>
    <property type="match status" value="1"/>
</dbReference>
<keyword evidence="1" id="KW-0472">Membrane</keyword>
<dbReference type="InterPro" id="IPR006212">
    <property type="entry name" value="Furin_repeat"/>
</dbReference>
<gene>
    <name evidence="4" type="ORF">GSB_153635</name>
</gene>
<dbReference type="PANTHER" id="PTHR23275">
    <property type="entry name" value="CABRIOLET.-RELATED"/>
    <property type="match status" value="1"/>
</dbReference>
<dbReference type="Proteomes" id="UP000018040">
    <property type="component" value="Unassembled WGS sequence"/>
</dbReference>
<protein>
    <submittedName>
        <fullName evidence="4">Variant-specific surface protein</fullName>
    </submittedName>
</protein>
<organism evidence="4 5">
    <name type="scientific">Giardia intestinalis</name>
    <name type="common">Giardia lamblia</name>
    <dbReference type="NCBI Taxonomy" id="5741"/>
    <lineage>
        <taxon>Eukaryota</taxon>
        <taxon>Metamonada</taxon>
        <taxon>Diplomonadida</taxon>
        <taxon>Hexamitidae</taxon>
        <taxon>Giardiinae</taxon>
        <taxon>Giardia</taxon>
    </lineage>
</organism>
<dbReference type="OrthoDB" id="300641at2759"/>
<dbReference type="InterPro" id="IPR000742">
    <property type="entry name" value="EGF"/>
</dbReference>
<dbReference type="AlphaFoldDB" id="V6TTJ0"/>
<dbReference type="InterPro" id="IPR005127">
    <property type="entry name" value="Giardia_VSP"/>
</dbReference>
<dbReference type="InterPro" id="IPR052798">
    <property type="entry name" value="Giardia_VSA"/>
</dbReference>
<evidence type="ECO:0000259" key="3">
    <source>
        <dbReference type="SMART" id="SM00181"/>
    </source>
</evidence>